<dbReference type="InterPro" id="IPR001757">
    <property type="entry name" value="P_typ_ATPase"/>
</dbReference>
<keyword evidence="12" id="KW-1185">Reference proteome</keyword>
<keyword evidence="6 9" id="KW-1133">Transmembrane helix</keyword>
<keyword evidence="3 9" id="KW-0812">Transmembrane</keyword>
<dbReference type="GO" id="GO:1902600">
    <property type="term" value="P:proton transmembrane transport"/>
    <property type="evidence" value="ECO:0007669"/>
    <property type="project" value="TreeGrafter"/>
</dbReference>
<evidence type="ECO:0000256" key="5">
    <source>
        <dbReference type="ARBA" id="ARBA00022840"/>
    </source>
</evidence>
<proteinExistence type="predicted"/>
<dbReference type="SUPFAM" id="SSF81665">
    <property type="entry name" value="Calcium ATPase, transmembrane domain M"/>
    <property type="match status" value="1"/>
</dbReference>
<evidence type="ECO:0000256" key="2">
    <source>
        <dbReference type="ARBA" id="ARBA00022475"/>
    </source>
</evidence>
<dbReference type="Pfam" id="PF00690">
    <property type="entry name" value="Cation_ATPase_N"/>
    <property type="match status" value="1"/>
</dbReference>
<feature type="compositionally biased region" description="Basic and acidic residues" evidence="8">
    <location>
        <begin position="45"/>
        <end position="61"/>
    </location>
</feature>
<name>A0AAU9XKD4_9CNID</name>
<evidence type="ECO:0000256" key="4">
    <source>
        <dbReference type="ARBA" id="ARBA00022741"/>
    </source>
</evidence>
<protein>
    <recommendedName>
        <fullName evidence="10">Cation-transporting P-type ATPase N-terminal domain-containing protein</fullName>
    </recommendedName>
</protein>
<dbReference type="InterPro" id="IPR023298">
    <property type="entry name" value="ATPase_P-typ_TM_dom_sf"/>
</dbReference>
<dbReference type="Pfam" id="PF00122">
    <property type="entry name" value="E1-E2_ATPase"/>
    <property type="match status" value="1"/>
</dbReference>
<dbReference type="SUPFAM" id="SSF81660">
    <property type="entry name" value="Metal cation-transporting ATPase, ATP-binding domain N"/>
    <property type="match status" value="1"/>
</dbReference>
<feature type="transmembrane region" description="Helical" evidence="9">
    <location>
        <begin position="321"/>
        <end position="346"/>
    </location>
</feature>
<dbReference type="GO" id="GO:0005391">
    <property type="term" value="F:P-type sodium:potassium-exchanging transporter activity"/>
    <property type="evidence" value="ECO:0007669"/>
    <property type="project" value="TreeGrafter"/>
</dbReference>
<keyword evidence="7 9" id="KW-0472">Membrane</keyword>
<gene>
    <name evidence="11" type="ORF">PMEA_00024699</name>
</gene>
<dbReference type="GO" id="GO:0036376">
    <property type="term" value="P:sodium ion export across plasma membrane"/>
    <property type="evidence" value="ECO:0007669"/>
    <property type="project" value="TreeGrafter"/>
</dbReference>
<evidence type="ECO:0000256" key="1">
    <source>
        <dbReference type="ARBA" id="ARBA00004651"/>
    </source>
</evidence>
<dbReference type="AlphaFoldDB" id="A0AAU9XKD4"/>
<evidence type="ECO:0000256" key="8">
    <source>
        <dbReference type="SAM" id="MobiDB-lite"/>
    </source>
</evidence>
<dbReference type="NCBIfam" id="TIGR01494">
    <property type="entry name" value="ATPase_P-type"/>
    <property type="match status" value="1"/>
</dbReference>
<feature type="region of interest" description="Disordered" evidence="8">
    <location>
        <begin position="24"/>
        <end position="61"/>
    </location>
</feature>
<comment type="caution">
    <text evidence="11">The sequence shown here is derived from an EMBL/GenBank/DDBJ whole genome shotgun (WGS) entry which is preliminary data.</text>
</comment>
<keyword evidence="2" id="KW-1003">Cell membrane</keyword>
<dbReference type="InterPro" id="IPR059000">
    <property type="entry name" value="ATPase_P-type_domA"/>
</dbReference>
<evidence type="ECO:0000256" key="9">
    <source>
        <dbReference type="SAM" id="Phobius"/>
    </source>
</evidence>
<dbReference type="EMBL" id="CALNXJ010000047">
    <property type="protein sequence ID" value="CAH3150288.1"/>
    <property type="molecule type" value="Genomic_DNA"/>
</dbReference>
<feature type="transmembrane region" description="Helical" evidence="9">
    <location>
        <begin position="352"/>
        <end position="376"/>
    </location>
</feature>
<dbReference type="GO" id="GO:0030007">
    <property type="term" value="P:intracellular potassium ion homeostasis"/>
    <property type="evidence" value="ECO:0007669"/>
    <property type="project" value="TreeGrafter"/>
</dbReference>
<dbReference type="FunFam" id="1.20.1110.10:FF:000095">
    <property type="entry name" value="Sodium/potassium-transporting ATPase subunit alpha-1"/>
    <property type="match status" value="1"/>
</dbReference>
<dbReference type="InterPro" id="IPR023214">
    <property type="entry name" value="HAD_sf"/>
</dbReference>
<dbReference type="GO" id="GO:1990573">
    <property type="term" value="P:potassium ion import across plasma membrane"/>
    <property type="evidence" value="ECO:0007669"/>
    <property type="project" value="TreeGrafter"/>
</dbReference>
<comment type="subcellular location">
    <subcellularLocation>
        <location evidence="1">Cell membrane</location>
        <topology evidence="1">Multi-pass membrane protein</topology>
    </subcellularLocation>
</comment>
<accession>A0AAU9XKD4</accession>
<sequence>MENGTKEKEELGAAYLQENFDVGGTADEYGKADDDKAVTTPLVKHAPEKEKKGKKDKDKDKLEDLKQELEMDEHKIPLEDLEARFSTDVQKGLTQEKANEIFERDGPNALTPPPTTPEWVKFCKQLFSGFAMLLWIGAFLCFITFAIKASTMEEPDKDDLYLGIVLATVVIITGCFSYYQEAKSSKIMESFKKMVPQEATVLRDGEKHNITAEKLVVGDVIFVKFGDRVPADIRVIEARGFKVDNSSLTGESEPQARTPEFSHDNPLETKNLAFFSTNAVEGTCTGIVVQTGDNTVMGRIANLASGLGSGKTPIAVEIEHFIHIITGVAVTLGVTFFILSLILGYHWLTACIFLIGIIVANVPEGLLATVTVCLTLTAKRMAAKNCLVKNLESVETLGSTSTICSDKTGTLTQNRMTVAHMWFDDKIFEADTTEDQSGTPMEKTETWTALARVAGFCNRAEF</sequence>
<dbReference type="PANTHER" id="PTHR43294">
    <property type="entry name" value="SODIUM/POTASSIUM-TRANSPORTING ATPASE SUBUNIT ALPHA"/>
    <property type="match status" value="1"/>
</dbReference>
<dbReference type="GO" id="GO:0006883">
    <property type="term" value="P:intracellular sodium ion homeostasis"/>
    <property type="evidence" value="ECO:0007669"/>
    <property type="project" value="TreeGrafter"/>
</dbReference>
<feature type="domain" description="Cation-transporting P-type ATPase N-terminal" evidence="10">
    <location>
        <begin position="72"/>
        <end position="146"/>
    </location>
</feature>
<dbReference type="Gene3D" id="1.20.1110.10">
    <property type="entry name" value="Calcium-transporting ATPase, transmembrane domain"/>
    <property type="match status" value="1"/>
</dbReference>
<dbReference type="InterPro" id="IPR004014">
    <property type="entry name" value="ATPase_P-typ_cation-transptr_N"/>
</dbReference>
<dbReference type="PROSITE" id="PS00154">
    <property type="entry name" value="ATPASE_E1_E2"/>
    <property type="match status" value="1"/>
</dbReference>
<keyword evidence="5" id="KW-0067">ATP-binding</keyword>
<feature type="transmembrane region" description="Helical" evidence="9">
    <location>
        <begin position="126"/>
        <end position="148"/>
    </location>
</feature>
<dbReference type="InterPro" id="IPR050510">
    <property type="entry name" value="Cation_transp_ATPase_P-type"/>
</dbReference>
<dbReference type="PRINTS" id="PR00119">
    <property type="entry name" value="CATATPASE"/>
</dbReference>
<dbReference type="Gene3D" id="3.40.50.1000">
    <property type="entry name" value="HAD superfamily/HAD-like"/>
    <property type="match status" value="1"/>
</dbReference>
<dbReference type="Proteomes" id="UP001159428">
    <property type="component" value="Unassembled WGS sequence"/>
</dbReference>
<dbReference type="SUPFAM" id="SSF81653">
    <property type="entry name" value="Calcium ATPase, transduction domain A"/>
    <property type="match status" value="1"/>
</dbReference>
<evidence type="ECO:0000256" key="3">
    <source>
        <dbReference type="ARBA" id="ARBA00022692"/>
    </source>
</evidence>
<evidence type="ECO:0000256" key="6">
    <source>
        <dbReference type="ARBA" id="ARBA00022989"/>
    </source>
</evidence>
<evidence type="ECO:0000313" key="11">
    <source>
        <dbReference type="EMBL" id="CAH3150288.1"/>
    </source>
</evidence>
<evidence type="ECO:0000313" key="12">
    <source>
        <dbReference type="Proteomes" id="UP001159428"/>
    </source>
</evidence>
<dbReference type="GO" id="GO:0005524">
    <property type="term" value="F:ATP binding"/>
    <property type="evidence" value="ECO:0007669"/>
    <property type="project" value="UniProtKB-KW"/>
</dbReference>
<reference evidence="11 12" key="1">
    <citation type="submission" date="2022-05" db="EMBL/GenBank/DDBJ databases">
        <authorList>
            <consortium name="Genoscope - CEA"/>
            <person name="William W."/>
        </authorList>
    </citation>
    <scope>NUCLEOTIDE SEQUENCE [LARGE SCALE GENOMIC DNA]</scope>
</reference>
<feature type="region of interest" description="Disordered" evidence="8">
    <location>
        <begin position="246"/>
        <end position="265"/>
    </location>
</feature>
<dbReference type="PANTHER" id="PTHR43294:SF21">
    <property type="entry name" value="CATION TRANSPORTING ATPASE"/>
    <property type="match status" value="1"/>
</dbReference>
<dbReference type="InterPro" id="IPR018303">
    <property type="entry name" value="ATPase_P-typ_P_site"/>
</dbReference>
<dbReference type="FunFam" id="2.70.150.10:FF:000003">
    <property type="entry name" value="Sodium/potassium-transporting ATPase subunit alpha"/>
    <property type="match status" value="1"/>
</dbReference>
<keyword evidence="4" id="KW-0547">Nucleotide-binding</keyword>
<evidence type="ECO:0000256" key="7">
    <source>
        <dbReference type="ARBA" id="ARBA00023136"/>
    </source>
</evidence>
<organism evidence="11 12">
    <name type="scientific">Pocillopora meandrina</name>
    <dbReference type="NCBI Taxonomy" id="46732"/>
    <lineage>
        <taxon>Eukaryota</taxon>
        <taxon>Metazoa</taxon>
        <taxon>Cnidaria</taxon>
        <taxon>Anthozoa</taxon>
        <taxon>Hexacorallia</taxon>
        <taxon>Scleractinia</taxon>
        <taxon>Astrocoeniina</taxon>
        <taxon>Pocilloporidae</taxon>
        <taxon>Pocillopora</taxon>
    </lineage>
</organism>
<dbReference type="GO" id="GO:0005886">
    <property type="term" value="C:plasma membrane"/>
    <property type="evidence" value="ECO:0007669"/>
    <property type="project" value="UniProtKB-SubCell"/>
</dbReference>
<dbReference type="Gene3D" id="3.40.1110.10">
    <property type="entry name" value="Calcium-transporting ATPase, cytoplasmic domain N"/>
    <property type="match status" value="1"/>
</dbReference>
<dbReference type="PRINTS" id="PR00121">
    <property type="entry name" value="NAKATPASE"/>
</dbReference>
<dbReference type="InterPro" id="IPR023299">
    <property type="entry name" value="ATPase_P-typ_cyto_dom_N"/>
</dbReference>
<feature type="compositionally biased region" description="Basic and acidic residues" evidence="8">
    <location>
        <begin position="28"/>
        <end position="37"/>
    </location>
</feature>
<evidence type="ECO:0000259" key="10">
    <source>
        <dbReference type="SMART" id="SM00831"/>
    </source>
</evidence>
<feature type="transmembrane region" description="Helical" evidence="9">
    <location>
        <begin position="160"/>
        <end position="179"/>
    </location>
</feature>
<dbReference type="GO" id="GO:0016887">
    <property type="term" value="F:ATP hydrolysis activity"/>
    <property type="evidence" value="ECO:0007669"/>
    <property type="project" value="InterPro"/>
</dbReference>
<dbReference type="InterPro" id="IPR008250">
    <property type="entry name" value="ATPase_P-typ_transduc_dom_A_sf"/>
</dbReference>
<dbReference type="Gene3D" id="2.70.150.10">
    <property type="entry name" value="Calcium-transporting ATPase, cytoplasmic transduction domain A"/>
    <property type="match status" value="1"/>
</dbReference>
<dbReference type="SMART" id="SM00831">
    <property type="entry name" value="Cation_ATPase_N"/>
    <property type="match status" value="1"/>
</dbReference>